<evidence type="ECO:0000259" key="9">
    <source>
        <dbReference type="PROSITE" id="PS50095"/>
    </source>
</evidence>
<organism evidence="11 12">
    <name type="scientific">Candidula unifasciata</name>
    <dbReference type="NCBI Taxonomy" id="100452"/>
    <lineage>
        <taxon>Eukaryota</taxon>
        <taxon>Metazoa</taxon>
        <taxon>Spiralia</taxon>
        <taxon>Lophotrochozoa</taxon>
        <taxon>Mollusca</taxon>
        <taxon>Gastropoda</taxon>
        <taxon>Heterobranchia</taxon>
        <taxon>Euthyneura</taxon>
        <taxon>Panpulmonata</taxon>
        <taxon>Eupulmonata</taxon>
        <taxon>Stylommatophora</taxon>
        <taxon>Helicina</taxon>
        <taxon>Helicoidea</taxon>
        <taxon>Geomitridae</taxon>
        <taxon>Candidula</taxon>
    </lineage>
</organism>
<evidence type="ECO:0000256" key="5">
    <source>
        <dbReference type="ARBA" id="ARBA00023136"/>
    </source>
</evidence>
<feature type="transmembrane region" description="Helical" evidence="8">
    <location>
        <begin position="86"/>
        <end position="106"/>
    </location>
</feature>
<evidence type="ECO:0000256" key="2">
    <source>
        <dbReference type="ARBA" id="ARBA00007200"/>
    </source>
</evidence>
<feature type="domain" description="GAIN-B" evidence="10">
    <location>
        <begin position="1"/>
        <end position="72"/>
    </location>
</feature>
<evidence type="ECO:0000256" key="1">
    <source>
        <dbReference type="ARBA" id="ARBA00004370"/>
    </source>
</evidence>
<proteinExistence type="inferred from homology"/>
<feature type="non-terminal residue" evidence="11">
    <location>
        <position position="1"/>
    </location>
</feature>
<dbReference type="PROSITE" id="PS50221">
    <property type="entry name" value="GAIN_B"/>
    <property type="match status" value="1"/>
</dbReference>
<gene>
    <name evidence="11" type="ORF">CUNI_LOCUS18062</name>
</gene>
<protein>
    <recommendedName>
        <fullName evidence="13">Polycystic kidney disease protein 1-like 2</fullName>
    </recommendedName>
</protein>
<dbReference type="InterPro" id="IPR000203">
    <property type="entry name" value="GPS"/>
</dbReference>
<dbReference type="OrthoDB" id="444119at2759"/>
<dbReference type="Gene3D" id="2.60.60.20">
    <property type="entry name" value="PLAT/LH2 domain"/>
    <property type="match status" value="1"/>
</dbReference>
<keyword evidence="12" id="KW-1185">Reference proteome</keyword>
<dbReference type="SMART" id="SM00308">
    <property type="entry name" value="LH2"/>
    <property type="match status" value="1"/>
</dbReference>
<feature type="domain" description="PLAT" evidence="9">
    <location>
        <begin position="131"/>
        <end position="252"/>
    </location>
</feature>
<dbReference type="InterPro" id="IPR057244">
    <property type="entry name" value="GAIN_B"/>
</dbReference>
<dbReference type="PANTHER" id="PTHR10877:SF194">
    <property type="entry name" value="LOCATION OF VULVA DEFECTIVE 1"/>
    <property type="match status" value="1"/>
</dbReference>
<evidence type="ECO:0000256" key="8">
    <source>
        <dbReference type="SAM" id="Phobius"/>
    </source>
</evidence>
<dbReference type="Pfam" id="PF01825">
    <property type="entry name" value="GPS"/>
    <property type="match status" value="1"/>
</dbReference>
<dbReference type="PANTHER" id="PTHR10877">
    <property type="entry name" value="POLYCYSTIN FAMILY MEMBER"/>
    <property type="match status" value="1"/>
</dbReference>
<dbReference type="SUPFAM" id="SSF49723">
    <property type="entry name" value="Lipase/lipooxygenase domain (PLAT/LH2 domain)"/>
    <property type="match status" value="1"/>
</dbReference>
<reference evidence="11" key="1">
    <citation type="submission" date="2021-04" db="EMBL/GenBank/DDBJ databases">
        <authorList>
            <consortium name="Molecular Ecology Group"/>
        </authorList>
    </citation>
    <scope>NUCLEOTIDE SEQUENCE</scope>
</reference>
<accession>A0A8S3ZT21</accession>
<evidence type="ECO:0008006" key="13">
    <source>
        <dbReference type="Google" id="ProtNLM"/>
    </source>
</evidence>
<evidence type="ECO:0000313" key="11">
    <source>
        <dbReference type="EMBL" id="CAG5132504.1"/>
    </source>
</evidence>
<dbReference type="InterPro" id="IPR046338">
    <property type="entry name" value="GAIN_dom_sf"/>
</dbReference>
<keyword evidence="4 8" id="KW-1133">Transmembrane helix</keyword>
<dbReference type="Pfam" id="PF01477">
    <property type="entry name" value="PLAT"/>
    <property type="match status" value="1"/>
</dbReference>
<dbReference type="InterPro" id="IPR001024">
    <property type="entry name" value="PLAT/LH2_dom"/>
</dbReference>
<comment type="caution">
    <text evidence="11">The sequence shown here is derived from an EMBL/GenBank/DDBJ whole genome shotgun (WGS) entry which is preliminary data.</text>
</comment>
<comment type="similarity">
    <text evidence="2">Belongs to the polycystin family.</text>
</comment>
<keyword evidence="3 8" id="KW-0812">Transmembrane</keyword>
<dbReference type="Proteomes" id="UP000678393">
    <property type="component" value="Unassembled WGS sequence"/>
</dbReference>
<keyword evidence="5 8" id="KW-0472">Membrane</keyword>
<evidence type="ECO:0000256" key="7">
    <source>
        <dbReference type="PROSITE-ProRule" id="PRU00152"/>
    </source>
</evidence>
<evidence type="ECO:0000313" key="12">
    <source>
        <dbReference type="Proteomes" id="UP000678393"/>
    </source>
</evidence>
<dbReference type="GO" id="GO:0050982">
    <property type="term" value="P:detection of mechanical stimulus"/>
    <property type="evidence" value="ECO:0007669"/>
    <property type="project" value="TreeGrafter"/>
</dbReference>
<evidence type="ECO:0000256" key="6">
    <source>
        <dbReference type="ARBA" id="ARBA00023157"/>
    </source>
</evidence>
<dbReference type="PROSITE" id="PS50095">
    <property type="entry name" value="PLAT"/>
    <property type="match status" value="1"/>
</dbReference>
<dbReference type="InterPro" id="IPR051223">
    <property type="entry name" value="Polycystin"/>
</dbReference>
<keyword evidence="6" id="KW-1015">Disulfide bond</keyword>
<dbReference type="FunFam" id="2.60.60.20:FF:000022">
    <property type="entry name" value="Uncharacterized protein"/>
    <property type="match status" value="1"/>
</dbReference>
<comment type="subcellular location">
    <subcellularLocation>
        <location evidence="1">Membrane</location>
    </subcellularLocation>
</comment>
<dbReference type="GO" id="GO:0016020">
    <property type="term" value="C:membrane"/>
    <property type="evidence" value="ECO:0007669"/>
    <property type="project" value="UniProtKB-SubCell"/>
</dbReference>
<evidence type="ECO:0000256" key="3">
    <source>
        <dbReference type="ARBA" id="ARBA00022692"/>
    </source>
</evidence>
<dbReference type="EMBL" id="CAJHNH020005445">
    <property type="protein sequence ID" value="CAG5132504.1"/>
    <property type="molecule type" value="Genomic_DNA"/>
</dbReference>
<name>A0A8S3ZT21_9EUPU</name>
<evidence type="ECO:0000256" key="4">
    <source>
        <dbReference type="ARBA" id="ARBA00022989"/>
    </source>
</evidence>
<feature type="non-terminal residue" evidence="11">
    <location>
        <position position="294"/>
    </location>
</feature>
<comment type="caution">
    <text evidence="7">Lacks conserved residue(s) required for the propagation of feature annotation.</text>
</comment>
<dbReference type="AlphaFoldDB" id="A0A8S3ZT21"/>
<dbReference type="SMART" id="SM00303">
    <property type="entry name" value="GPS"/>
    <property type="match status" value="1"/>
</dbReference>
<evidence type="ECO:0000259" key="10">
    <source>
        <dbReference type="PROSITE" id="PS50221"/>
    </source>
</evidence>
<sequence>GNMEVGANTANTSYTLLILVSGCRYWDEDNNTWSSEGCRVGPLTTKYRTQCFCDHLTSFGADAVVAPNTIDFTNVWAKFNRLGENAAVFSTVITLLGLYVILLIVLRHMDKKDLIKWGALPLEDNLPTDSYHYLVTVQTGIKKGSGTDSRIRFIVSGEDGDSGVRKLIDVDNKRKHLPRGSIFNYVMSVDGCLGPLTFLRIWHDNSGKGQNKSWYLDNVQINDLQTGEKFTFLCDRWLAVEMDDGSVDRILPVAGIDDLIAFKQLFTSSARKKLSNDHLWISLFSRPARSNFTR</sequence>
<dbReference type="Gene3D" id="2.60.220.50">
    <property type="match status" value="1"/>
</dbReference>
<dbReference type="GO" id="GO:0005262">
    <property type="term" value="F:calcium channel activity"/>
    <property type="evidence" value="ECO:0007669"/>
    <property type="project" value="TreeGrafter"/>
</dbReference>
<dbReference type="InterPro" id="IPR036392">
    <property type="entry name" value="PLAT/LH2_dom_sf"/>
</dbReference>